<dbReference type="AlphaFoldDB" id="A0A7T5VDU1"/>
<gene>
    <name evidence="1" type="ORF">HP555_09350</name>
</gene>
<dbReference type="Proteomes" id="UP000596092">
    <property type="component" value="Chromosome"/>
</dbReference>
<accession>A0A7T5VDU1</accession>
<keyword evidence="2" id="KW-1185">Reference proteome</keyword>
<dbReference type="KEGG" id="dog:HP555_09350"/>
<organism evidence="1 2">
    <name type="scientific">Desulfobulbus oligotrophicus</name>
    <dbReference type="NCBI Taxonomy" id="1909699"/>
    <lineage>
        <taxon>Bacteria</taxon>
        <taxon>Pseudomonadati</taxon>
        <taxon>Thermodesulfobacteriota</taxon>
        <taxon>Desulfobulbia</taxon>
        <taxon>Desulfobulbales</taxon>
        <taxon>Desulfobulbaceae</taxon>
        <taxon>Desulfobulbus</taxon>
    </lineage>
</organism>
<reference evidence="1 2" key="1">
    <citation type="submission" date="2020-05" db="EMBL/GenBank/DDBJ databases">
        <title>Complete genome of Desulfobulbus oligotrophicus.</title>
        <authorList>
            <person name="Podar M."/>
        </authorList>
    </citation>
    <scope>NUCLEOTIDE SEQUENCE [LARGE SCALE GENOMIC DNA]</scope>
    <source>
        <strain evidence="1 2">Prop6</strain>
    </source>
</reference>
<evidence type="ECO:0000313" key="1">
    <source>
        <dbReference type="EMBL" id="QQG66058.1"/>
    </source>
</evidence>
<proteinExistence type="predicted"/>
<sequence>MIVKNPRQNEKPATAPLVAQNHDKNFPMTSLLHEFYQDREKRLLALATGITREGKKVPSENAQKAFLRSLAGELAFEMLLPRDLRRAFFQAWLSAEKDPDIQQILRNGNTRLHEAFLRLLKEYFPAQDKDTLLTRMDFIVCIMEGARMRGGIASPPSLDFLKLWCDVLILLFPTEEVSAISGVVSAPRLKS</sequence>
<name>A0A7T5VDU1_9BACT</name>
<evidence type="ECO:0000313" key="2">
    <source>
        <dbReference type="Proteomes" id="UP000596092"/>
    </source>
</evidence>
<dbReference type="RefSeq" id="WP_199261831.1">
    <property type="nucleotide sequence ID" value="NZ_CP054140.1"/>
</dbReference>
<protein>
    <submittedName>
        <fullName evidence="1">Uncharacterized protein</fullName>
    </submittedName>
</protein>
<dbReference type="EMBL" id="CP054140">
    <property type="protein sequence ID" value="QQG66058.1"/>
    <property type="molecule type" value="Genomic_DNA"/>
</dbReference>